<accession>A0A3B6VJJ7</accession>
<dbReference type="InterPro" id="IPR033932">
    <property type="entry name" value="YtcJ-like"/>
</dbReference>
<dbReference type="PROSITE" id="PS51257">
    <property type="entry name" value="PROKAR_LIPOPROTEIN"/>
    <property type="match status" value="1"/>
</dbReference>
<dbReference type="PANTHER" id="PTHR22642">
    <property type="entry name" value="IMIDAZOLONEPROPIONASE"/>
    <property type="match status" value="1"/>
</dbReference>
<evidence type="ECO:0000313" key="2">
    <source>
        <dbReference type="EMBL" id="AGA66103.1"/>
    </source>
</evidence>
<dbReference type="Gene3D" id="3.20.20.140">
    <property type="entry name" value="Metal-dependent hydrolases"/>
    <property type="match status" value="1"/>
</dbReference>
<dbReference type="PANTHER" id="PTHR22642:SF2">
    <property type="entry name" value="PROTEIN LONG AFTER FAR-RED 3"/>
    <property type="match status" value="1"/>
</dbReference>
<dbReference type="InterPro" id="IPR011059">
    <property type="entry name" value="Metal-dep_hydrolase_composite"/>
</dbReference>
<gene>
    <name evidence="2" type="ORF">BPP43_04065</name>
</gene>
<keyword evidence="3" id="KW-1185">Reference proteome</keyword>
<dbReference type="AlphaFoldDB" id="A0A3B6VJJ7"/>
<dbReference type="SUPFAM" id="SSF51556">
    <property type="entry name" value="Metallo-dependent hydrolases"/>
    <property type="match status" value="1"/>
</dbReference>
<proteinExistence type="predicted"/>
<dbReference type="Proteomes" id="UP000010793">
    <property type="component" value="Chromosome"/>
</dbReference>
<dbReference type="EMBL" id="CP002873">
    <property type="protein sequence ID" value="AGA66103.1"/>
    <property type="molecule type" value="Genomic_DNA"/>
</dbReference>
<name>A0A3B6VJJ7_BRAPL</name>
<dbReference type="RefSeq" id="WP_015274228.1">
    <property type="nucleotide sequence ID" value="NC_019908.1"/>
</dbReference>
<dbReference type="Gene3D" id="3.10.310.70">
    <property type="match status" value="1"/>
</dbReference>
<dbReference type="KEGG" id="bpip:BPP43_04065"/>
<sequence>MKKLFYLYVLFILAIFISCSNKQNSNLQVYYNGNIITMEGNTEETLYAKALEVSNGIITKVAYTDEEANNLIKNKSLVDLKGKTLMPSFIDPHSHIISFAQALTTVDLSGCTNIAEIDSRLEDYIKNNKLTNGAWVIGFGYDNNLLPGKKNPTRDDLDKVSTNLAIFITHASGHVGSMNSKALEYFGVDENTPDIEGGVIERYPNSKKPTGYMEEAAFMKYAREVDFKVTDEDMMNFVNQAEDVYLSYGITTAQNSLIVNGDLPLIENMITNNRFKIDIIGFIDLKNAPNIFDEHKDLIGKYSNRFKISGYKIFLDGSPQAKTAWLKEPYITGEKGYRGYPIHDYNTVKEYVRKSFDDKMQLQAHCNGDAAAEQYVDAISEVMTERNTTNNYRAVLVHSQIVKENEYKRMREFNIIPSLFVAHIYYWGDTHIANLGMERASQISASKTALDNNLPFTYHQDTPVIKPNMIETISCALNRTTKDGVLLGENQKIDALNAFKAITINAAYQNGEEDIKGSLKEGKLADLVILSDDPLKIDAKDMNSIEVLETIKEGKTLYKK</sequence>
<evidence type="ECO:0000259" key="1">
    <source>
        <dbReference type="Pfam" id="PF07969"/>
    </source>
</evidence>
<organism evidence="2 3">
    <name type="scientific">Brachyspira pilosicoli P43/6/78</name>
    <dbReference type="NCBI Taxonomy" id="1042417"/>
    <lineage>
        <taxon>Bacteria</taxon>
        <taxon>Pseudomonadati</taxon>
        <taxon>Spirochaetota</taxon>
        <taxon>Spirochaetia</taxon>
        <taxon>Brachyspirales</taxon>
        <taxon>Brachyspiraceae</taxon>
        <taxon>Brachyspira</taxon>
    </lineage>
</organism>
<dbReference type="InterPro" id="IPR032466">
    <property type="entry name" value="Metal_Hydrolase"/>
</dbReference>
<protein>
    <submittedName>
        <fullName evidence="2">Metal-dependent amidohydrolase</fullName>
    </submittedName>
</protein>
<dbReference type="GO" id="GO:0016810">
    <property type="term" value="F:hydrolase activity, acting on carbon-nitrogen (but not peptide) bonds"/>
    <property type="evidence" value="ECO:0007669"/>
    <property type="project" value="InterPro"/>
</dbReference>
<dbReference type="Gene3D" id="2.30.40.10">
    <property type="entry name" value="Urease, subunit C, domain 1"/>
    <property type="match status" value="1"/>
</dbReference>
<keyword evidence="2" id="KW-0378">Hydrolase</keyword>
<evidence type="ECO:0000313" key="3">
    <source>
        <dbReference type="Proteomes" id="UP000010793"/>
    </source>
</evidence>
<dbReference type="InterPro" id="IPR013108">
    <property type="entry name" value="Amidohydro_3"/>
</dbReference>
<feature type="domain" description="Amidohydrolase 3" evidence="1">
    <location>
        <begin position="77"/>
        <end position="558"/>
    </location>
</feature>
<dbReference type="Pfam" id="PF07969">
    <property type="entry name" value="Amidohydro_3"/>
    <property type="match status" value="1"/>
</dbReference>
<reference evidence="2 3" key="1">
    <citation type="journal article" date="2013" name="Genome Announc.">
        <title>Complete Genome Sequence of the Porcine Strain Brachyspira pilosicoli P43/6/78(T.).</title>
        <authorList>
            <person name="Lin C."/>
            <person name="den Bakker H.C."/>
            <person name="Suzuki H."/>
            <person name="Lefebure T."/>
            <person name="Ponnala L."/>
            <person name="Sun Q."/>
            <person name="Stanhope M.J."/>
            <person name="Wiedmann M."/>
            <person name="Duhamel G.E."/>
        </authorList>
    </citation>
    <scope>NUCLEOTIDE SEQUENCE [LARGE SCALE GENOMIC DNA]</scope>
    <source>
        <strain evidence="2 3">P43/6/78</strain>
    </source>
</reference>
<dbReference type="SUPFAM" id="SSF51338">
    <property type="entry name" value="Composite domain of metallo-dependent hydrolases"/>
    <property type="match status" value="1"/>
</dbReference>
<dbReference type="CDD" id="cd01300">
    <property type="entry name" value="YtcJ_like"/>
    <property type="match status" value="1"/>
</dbReference>